<dbReference type="GO" id="GO:0046872">
    <property type="term" value="F:metal ion binding"/>
    <property type="evidence" value="ECO:0007669"/>
    <property type="project" value="UniProtKB-UniRule"/>
</dbReference>
<organism evidence="10 11">
    <name type="scientific">Pseudomonas prosekii</name>
    <dbReference type="NCBI Taxonomy" id="1148509"/>
    <lineage>
        <taxon>Bacteria</taxon>
        <taxon>Pseudomonadati</taxon>
        <taxon>Pseudomonadota</taxon>
        <taxon>Gammaproteobacteria</taxon>
        <taxon>Pseudomonadales</taxon>
        <taxon>Pseudomonadaceae</taxon>
        <taxon>Pseudomonas</taxon>
    </lineage>
</organism>
<evidence type="ECO:0000259" key="8">
    <source>
        <dbReference type="Pfam" id="PF01432"/>
    </source>
</evidence>
<dbReference type="InterPro" id="IPR045666">
    <property type="entry name" value="OpdA_N"/>
</dbReference>
<keyword evidence="6 7" id="KW-0482">Metalloprotease</keyword>
<dbReference type="InterPro" id="IPR001567">
    <property type="entry name" value="Pept_M3A_M3B_dom"/>
</dbReference>
<dbReference type="GO" id="GO:0006518">
    <property type="term" value="P:peptide metabolic process"/>
    <property type="evidence" value="ECO:0007669"/>
    <property type="project" value="TreeGrafter"/>
</dbReference>
<feature type="domain" description="Peptidase M3A/M3B catalytic" evidence="8">
    <location>
        <begin position="226"/>
        <end position="665"/>
    </location>
</feature>
<gene>
    <name evidence="10" type="ORF">SAMN05216222_2539</name>
</gene>
<dbReference type="STRING" id="1148509.SAMN05216222_2539"/>
<keyword evidence="2 7" id="KW-0645">Protease</keyword>
<comment type="similarity">
    <text evidence="1 7">Belongs to the peptidase M3 family.</text>
</comment>
<evidence type="ECO:0000256" key="6">
    <source>
        <dbReference type="ARBA" id="ARBA00023049"/>
    </source>
</evidence>
<dbReference type="PANTHER" id="PTHR11804">
    <property type="entry name" value="PROTEASE M3 THIMET OLIGOPEPTIDASE-RELATED"/>
    <property type="match status" value="1"/>
</dbReference>
<protein>
    <submittedName>
        <fullName evidence="10">Oligopeptidase A</fullName>
    </submittedName>
</protein>
<dbReference type="Gene3D" id="1.10.1370.10">
    <property type="entry name" value="Neurolysin, domain 3"/>
    <property type="match status" value="1"/>
</dbReference>
<evidence type="ECO:0000256" key="2">
    <source>
        <dbReference type="ARBA" id="ARBA00022670"/>
    </source>
</evidence>
<dbReference type="InterPro" id="IPR024077">
    <property type="entry name" value="Neurolysin/TOP_dom2"/>
</dbReference>
<dbReference type="GO" id="GO:0004222">
    <property type="term" value="F:metalloendopeptidase activity"/>
    <property type="evidence" value="ECO:0007669"/>
    <property type="project" value="InterPro"/>
</dbReference>
<dbReference type="Gene3D" id="3.40.390.10">
    <property type="entry name" value="Collagenase (Catalytic Domain)"/>
    <property type="match status" value="1"/>
</dbReference>
<keyword evidence="4 7" id="KW-0378">Hydrolase</keyword>
<dbReference type="RefSeq" id="WP_092275455.1">
    <property type="nucleotide sequence ID" value="NZ_LT629762.1"/>
</dbReference>
<reference evidence="10 11" key="1">
    <citation type="submission" date="2016-10" db="EMBL/GenBank/DDBJ databases">
        <authorList>
            <person name="de Groot N.N."/>
        </authorList>
    </citation>
    <scope>NUCLEOTIDE SEQUENCE [LARGE SCALE GENOMIC DNA]</scope>
    <source>
        <strain evidence="10 11">LMG 26867</strain>
    </source>
</reference>
<comment type="cofactor">
    <cofactor evidence="7">
        <name>Zn(2+)</name>
        <dbReference type="ChEBI" id="CHEBI:29105"/>
    </cofactor>
    <text evidence="7">Binds 1 zinc ion.</text>
</comment>
<evidence type="ECO:0000313" key="10">
    <source>
        <dbReference type="EMBL" id="SDS88905.1"/>
    </source>
</evidence>
<feature type="domain" description="Oligopeptidase A N-terminal" evidence="9">
    <location>
        <begin position="46"/>
        <end position="152"/>
    </location>
</feature>
<evidence type="ECO:0000256" key="4">
    <source>
        <dbReference type="ARBA" id="ARBA00022801"/>
    </source>
</evidence>
<proteinExistence type="inferred from homology"/>
<keyword evidence="5 7" id="KW-0862">Zinc</keyword>
<dbReference type="EMBL" id="LT629762">
    <property type="protein sequence ID" value="SDS88905.1"/>
    <property type="molecule type" value="Genomic_DNA"/>
</dbReference>
<dbReference type="InterPro" id="IPR024079">
    <property type="entry name" value="MetalloPept_cat_dom_sf"/>
</dbReference>
<dbReference type="Pfam" id="PF01432">
    <property type="entry name" value="Peptidase_M3"/>
    <property type="match status" value="1"/>
</dbReference>
<dbReference type="InterPro" id="IPR045090">
    <property type="entry name" value="Pept_M3A_M3B"/>
</dbReference>
<evidence type="ECO:0000259" key="9">
    <source>
        <dbReference type="Pfam" id="PF19310"/>
    </source>
</evidence>
<accession>A0A1H1VW26</accession>
<dbReference type="Proteomes" id="UP000198481">
    <property type="component" value="Chromosome I"/>
</dbReference>
<evidence type="ECO:0000313" key="11">
    <source>
        <dbReference type="Proteomes" id="UP000198481"/>
    </source>
</evidence>
<evidence type="ECO:0000256" key="5">
    <source>
        <dbReference type="ARBA" id="ARBA00022833"/>
    </source>
</evidence>
<dbReference type="AlphaFoldDB" id="A0A1H1VW26"/>
<evidence type="ECO:0000256" key="3">
    <source>
        <dbReference type="ARBA" id="ARBA00022723"/>
    </source>
</evidence>
<dbReference type="Gene3D" id="1.10.1370.40">
    <property type="match status" value="1"/>
</dbReference>
<keyword evidence="3 7" id="KW-0479">Metal-binding</keyword>
<sequence>MPDINPLLQRWDLPPWSSIRAEHLIPAVEQIIADNRQVIADVIATQSAVPTWDDLVLAVAETDARLDEVMAIIATLDTVQHEGDAWRRASAVCAEAQNRYLADKSSNLALYRAYQTLAQSAIAVNFDAPRKAVLEKILRGFRLSGIELSAEQQGNLAKLNHDIGLLQSLFLNNLDNANAAWSKRIADAEHLKGLNQAAQDRLAENARQAGHSGWLLPLDRATCHQVLTYAENRALREEYFAAYFTRASDQGPHAGQFDNEPVLALLLAQRHRKALLLGYENFAQLSLANRMADSTERVSAFLRQQVALEMPHFEADARAIATLAAEFGLADVQAWDHLFLAEKLRQRNLGTALKNLRSYFPFDGTLRRLCLFSERMFGIQIVEQNLFERWHDEVRLFEVSEHGQVIGHIYLDPYHRQPAPDFAWTATPRNRRIDAEGRQTLPIAILHANFAAVAEGQPRLLNHLDLRVLFHEFGHCLHQVLTRSTHYNLSGVSELGRDTAEFAGQFFELWCQSPAFLLWLAAHHQTGERLSEARVNAAMSAIQKHSSWDTAYLLLSASFDFELHCCQGDGRSAQQVFADVQRRLPHLKMPVYARFANGFDYLATGYEASVYAYKWSGVLASEAFKRFDRDWVFNAQTGRAFREAVFGPGDARSLMVSLEEFLGRALGDDLFPTGVTSPVA</sequence>
<dbReference type="PANTHER" id="PTHR11804:SF84">
    <property type="entry name" value="SACCHAROLYSIN"/>
    <property type="match status" value="1"/>
</dbReference>
<evidence type="ECO:0000256" key="7">
    <source>
        <dbReference type="RuleBase" id="RU003435"/>
    </source>
</evidence>
<evidence type="ECO:0000256" key="1">
    <source>
        <dbReference type="ARBA" id="ARBA00006040"/>
    </source>
</evidence>
<dbReference type="SUPFAM" id="SSF55486">
    <property type="entry name" value="Metalloproteases ('zincins'), catalytic domain"/>
    <property type="match status" value="1"/>
</dbReference>
<dbReference type="GO" id="GO:0006508">
    <property type="term" value="P:proteolysis"/>
    <property type="evidence" value="ECO:0007669"/>
    <property type="project" value="UniProtKB-KW"/>
</dbReference>
<name>A0A1H1VW26_9PSED</name>
<dbReference type="Pfam" id="PF19310">
    <property type="entry name" value="TOP_N"/>
    <property type="match status" value="1"/>
</dbReference>